<gene>
    <name evidence="1" type="ORF">GWI33_011488</name>
</gene>
<dbReference type="Proteomes" id="UP000625711">
    <property type="component" value="Unassembled WGS sequence"/>
</dbReference>
<proteinExistence type="predicted"/>
<sequence>VAIDTLEELIDSKLTYGGWGEINRHFFESSPDEMIRRIGDNFETVDNDELAMDKVIRGKFAFYENTYFLKEAVVKRQLK</sequence>
<organism evidence="1 2">
    <name type="scientific">Rhynchophorus ferrugineus</name>
    <name type="common">Red palm weevil</name>
    <name type="synonym">Curculio ferrugineus</name>
    <dbReference type="NCBI Taxonomy" id="354439"/>
    <lineage>
        <taxon>Eukaryota</taxon>
        <taxon>Metazoa</taxon>
        <taxon>Ecdysozoa</taxon>
        <taxon>Arthropoda</taxon>
        <taxon>Hexapoda</taxon>
        <taxon>Insecta</taxon>
        <taxon>Pterygota</taxon>
        <taxon>Neoptera</taxon>
        <taxon>Endopterygota</taxon>
        <taxon>Coleoptera</taxon>
        <taxon>Polyphaga</taxon>
        <taxon>Cucujiformia</taxon>
        <taxon>Curculionidae</taxon>
        <taxon>Dryophthorinae</taxon>
        <taxon>Rhynchophorus</taxon>
    </lineage>
</organism>
<name>A0A834M9F5_RHYFE</name>
<evidence type="ECO:0000313" key="2">
    <source>
        <dbReference type="Proteomes" id="UP000625711"/>
    </source>
</evidence>
<dbReference type="OrthoDB" id="5984008at2759"/>
<accession>A0A834M9F5</accession>
<feature type="non-terminal residue" evidence="1">
    <location>
        <position position="1"/>
    </location>
</feature>
<protein>
    <submittedName>
        <fullName evidence="1">Uncharacterized protein</fullName>
    </submittedName>
</protein>
<dbReference type="AlphaFoldDB" id="A0A834M9F5"/>
<comment type="caution">
    <text evidence="1">The sequence shown here is derived from an EMBL/GenBank/DDBJ whole genome shotgun (WGS) entry which is preliminary data.</text>
</comment>
<dbReference type="EMBL" id="JAACXV010009558">
    <property type="protein sequence ID" value="KAF7275623.1"/>
    <property type="molecule type" value="Genomic_DNA"/>
</dbReference>
<reference evidence="1" key="1">
    <citation type="submission" date="2020-08" db="EMBL/GenBank/DDBJ databases">
        <title>Genome sequencing and assembly of the red palm weevil Rhynchophorus ferrugineus.</title>
        <authorList>
            <person name="Dias G.B."/>
            <person name="Bergman C.M."/>
            <person name="Manee M."/>
        </authorList>
    </citation>
    <scope>NUCLEOTIDE SEQUENCE</scope>
    <source>
        <strain evidence="1">AA-2017</strain>
        <tissue evidence="1">Whole larva</tissue>
    </source>
</reference>
<keyword evidence="2" id="KW-1185">Reference proteome</keyword>
<evidence type="ECO:0000313" key="1">
    <source>
        <dbReference type="EMBL" id="KAF7275623.1"/>
    </source>
</evidence>